<dbReference type="Gene3D" id="3.90.550.10">
    <property type="entry name" value="Spore Coat Polysaccharide Biosynthesis Protein SpsA, Chain A"/>
    <property type="match status" value="1"/>
</dbReference>
<gene>
    <name evidence="6" type="ORF">SAMN00768000_1763</name>
</gene>
<evidence type="ECO:0000256" key="3">
    <source>
        <dbReference type="ARBA" id="ARBA00022676"/>
    </source>
</evidence>
<dbReference type="InterPro" id="IPR029044">
    <property type="entry name" value="Nucleotide-diphossugar_trans"/>
</dbReference>
<dbReference type="InterPro" id="IPR001173">
    <property type="entry name" value="Glyco_trans_2-like"/>
</dbReference>
<dbReference type="Proteomes" id="UP000192660">
    <property type="component" value="Unassembled WGS sequence"/>
</dbReference>
<sequence length="199" mass="23438">MGNGKVAVTIPTMGATHLVDTLASLPPGLPLYLRDNREDNWGVAKSWNWGIRQALKDGAQYVLVLNDDVRLAPGFIDRLVEDLQRDNVILASGRPDHVEVSPPTRRLAMSAFLCDHRLFDEVGEFDESFWPAYFEDDDMLQRIRNTNRWRTWFDSEAVFHHWVSSTINEFRAIRRMNRSYFKQNRERFFQKWGFYPREE</sequence>
<comment type="pathway">
    <text evidence="1">Cell wall biogenesis; cell wall polysaccharide biosynthesis.</text>
</comment>
<name>A0A1W1WEC1_SULTA</name>
<evidence type="ECO:0000259" key="5">
    <source>
        <dbReference type="Pfam" id="PF00535"/>
    </source>
</evidence>
<dbReference type="GO" id="GO:0016757">
    <property type="term" value="F:glycosyltransferase activity"/>
    <property type="evidence" value="ECO:0007669"/>
    <property type="project" value="UniProtKB-KW"/>
</dbReference>
<evidence type="ECO:0000313" key="6">
    <source>
        <dbReference type="EMBL" id="SMC04648.1"/>
    </source>
</evidence>
<accession>A0A1W1WEC1</accession>
<evidence type="ECO:0000256" key="4">
    <source>
        <dbReference type="ARBA" id="ARBA00022679"/>
    </source>
</evidence>
<dbReference type="RefSeq" id="WP_020375791.1">
    <property type="nucleotide sequence ID" value="NZ_FWWY01000001.1"/>
</dbReference>
<keyword evidence="4 6" id="KW-0808">Transferase</keyword>
<dbReference type="SUPFAM" id="SSF53448">
    <property type="entry name" value="Nucleotide-diphospho-sugar transferases"/>
    <property type="match status" value="1"/>
</dbReference>
<dbReference type="Pfam" id="PF00535">
    <property type="entry name" value="Glycos_transf_2"/>
    <property type="match status" value="1"/>
</dbReference>
<organism evidence="6 7">
    <name type="scientific">Sulfobacillus thermosulfidooxidans (strain DSM 9293 / VKM B-1269 / AT-1)</name>
    <dbReference type="NCBI Taxonomy" id="929705"/>
    <lineage>
        <taxon>Bacteria</taxon>
        <taxon>Bacillati</taxon>
        <taxon>Bacillota</taxon>
        <taxon>Clostridia</taxon>
        <taxon>Eubacteriales</taxon>
        <taxon>Clostridiales Family XVII. Incertae Sedis</taxon>
        <taxon>Sulfobacillus</taxon>
    </lineage>
</organism>
<protein>
    <submittedName>
        <fullName evidence="6">Glycosyl transferase family 2</fullName>
    </submittedName>
</protein>
<keyword evidence="7" id="KW-1185">Reference proteome</keyword>
<dbReference type="OrthoDB" id="9771846at2"/>
<proteinExistence type="inferred from homology"/>
<dbReference type="PANTHER" id="PTHR43179">
    <property type="entry name" value="RHAMNOSYLTRANSFERASE WBBL"/>
    <property type="match status" value="1"/>
</dbReference>
<comment type="similarity">
    <text evidence="2">Belongs to the glycosyltransferase 2 family.</text>
</comment>
<dbReference type="EMBL" id="FWWY01000001">
    <property type="protein sequence ID" value="SMC04648.1"/>
    <property type="molecule type" value="Genomic_DNA"/>
</dbReference>
<dbReference type="PANTHER" id="PTHR43179:SF12">
    <property type="entry name" value="GALACTOFURANOSYLTRANSFERASE GLFT2"/>
    <property type="match status" value="1"/>
</dbReference>
<evidence type="ECO:0000256" key="1">
    <source>
        <dbReference type="ARBA" id="ARBA00004776"/>
    </source>
</evidence>
<evidence type="ECO:0000256" key="2">
    <source>
        <dbReference type="ARBA" id="ARBA00006739"/>
    </source>
</evidence>
<dbReference type="AlphaFoldDB" id="A0A1W1WEC1"/>
<evidence type="ECO:0000313" key="7">
    <source>
        <dbReference type="Proteomes" id="UP000192660"/>
    </source>
</evidence>
<keyword evidence="3" id="KW-0328">Glycosyltransferase</keyword>
<feature type="domain" description="Glycosyltransferase 2-like" evidence="5">
    <location>
        <begin position="37"/>
        <end position="115"/>
    </location>
</feature>
<reference evidence="7" key="1">
    <citation type="submission" date="2017-04" db="EMBL/GenBank/DDBJ databases">
        <authorList>
            <person name="Varghese N."/>
            <person name="Submissions S."/>
        </authorList>
    </citation>
    <scope>NUCLEOTIDE SEQUENCE [LARGE SCALE GENOMIC DNA]</scope>
    <source>
        <strain evidence="7">DSM 9293</strain>
    </source>
</reference>